<dbReference type="Pfam" id="PF05402">
    <property type="entry name" value="PqqD"/>
    <property type="match status" value="1"/>
</dbReference>
<gene>
    <name evidence="1" type="ORF">SAMN04487905_111112</name>
</gene>
<name>A0A1H0W9V8_9ACTN</name>
<dbReference type="Gene3D" id="1.10.10.1150">
    <property type="entry name" value="Coenzyme PQQ synthesis protein D (PqqD)"/>
    <property type="match status" value="1"/>
</dbReference>
<keyword evidence="2" id="KW-1185">Reference proteome</keyword>
<sequence>MEPGRCRRAWWSVEVRKGMLLRDEGSGQLNPTGARVLRDLLNGEEPERVTEKLVIAYRVDRRTAADDVNAVLEKLHAARLVDAE</sequence>
<protein>
    <submittedName>
        <fullName evidence="1">Coenzyme PQQ synthesis protein D (PqqD)</fullName>
    </submittedName>
</protein>
<dbReference type="Proteomes" id="UP000199497">
    <property type="component" value="Unassembled WGS sequence"/>
</dbReference>
<accession>A0A1H0W9V8</accession>
<dbReference type="AlphaFoldDB" id="A0A1H0W9V8"/>
<reference evidence="2" key="1">
    <citation type="submission" date="2016-10" db="EMBL/GenBank/DDBJ databases">
        <authorList>
            <person name="Varghese N."/>
            <person name="Submissions S."/>
        </authorList>
    </citation>
    <scope>NUCLEOTIDE SEQUENCE [LARGE SCALE GENOMIC DNA]</scope>
    <source>
        <strain evidence="2">DSM 46732</strain>
    </source>
</reference>
<evidence type="ECO:0000313" key="1">
    <source>
        <dbReference type="EMBL" id="SDP87560.1"/>
    </source>
</evidence>
<organism evidence="1 2">
    <name type="scientific">Actinopolyspora xinjiangensis</name>
    <dbReference type="NCBI Taxonomy" id="405564"/>
    <lineage>
        <taxon>Bacteria</taxon>
        <taxon>Bacillati</taxon>
        <taxon>Actinomycetota</taxon>
        <taxon>Actinomycetes</taxon>
        <taxon>Actinopolysporales</taxon>
        <taxon>Actinopolysporaceae</taxon>
        <taxon>Actinopolyspora</taxon>
    </lineage>
</organism>
<dbReference type="InterPro" id="IPR041881">
    <property type="entry name" value="PqqD_sf"/>
</dbReference>
<dbReference type="EMBL" id="FNJR01000011">
    <property type="protein sequence ID" value="SDP87560.1"/>
    <property type="molecule type" value="Genomic_DNA"/>
</dbReference>
<dbReference type="InterPro" id="IPR008792">
    <property type="entry name" value="PQQD"/>
</dbReference>
<evidence type="ECO:0000313" key="2">
    <source>
        <dbReference type="Proteomes" id="UP000199497"/>
    </source>
</evidence>
<proteinExistence type="predicted"/>